<dbReference type="PANTHER" id="PTHR11361">
    <property type="entry name" value="DNA MISMATCH REPAIR PROTEIN MUTS FAMILY MEMBER"/>
    <property type="match status" value="1"/>
</dbReference>
<comment type="subcellular location">
    <subcellularLocation>
        <location evidence="1">Nucleus</location>
    </subcellularLocation>
</comment>
<comment type="similarity">
    <text evidence="2">Belongs to the DNA mismatch repair MutS family. MSH3 subfamily.</text>
</comment>
<feature type="region of interest" description="Disordered" evidence="14">
    <location>
        <begin position="201"/>
        <end position="229"/>
    </location>
</feature>
<dbReference type="GO" id="GO:0005524">
    <property type="term" value="F:ATP binding"/>
    <property type="evidence" value="ECO:0007669"/>
    <property type="project" value="UniProtKB-UniRule"/>
</dbReference>
<dbReference type="SMART" id="SM00534">
    <property type="entry name" value="MUTSac"/>
    <property type="match status" value="1"/>
</dbReference>
<dbReference type="InterPro" id="IPR007696">
    <property type="entry name" value="DNA_mismatch_repair_MutS_core"/>
</dbReference>
<keyword evidence="9" id="KW-0539">Nucleus</keyword>
<accession>A0AAJ8JNU0</accession>
<evidence type="ECO:0000256" key="12">
    <source>
        <dbReference type="ARBA" id="ARBA00029792"/>
    </source>
</evidence>
<dbReference type="PANTHER" id="PTHR11361:SF122">
    <property type="entry name" value="DNA MISMATCH REPAIR PROTEIN MSH3"/>
    <property type="match status" value="1"/>
</dbReference>
<dbReference type="PROSITE" id="PS00486">
    <property type="entry name" value="DNA_MISMATCH_REPAIR_2"/>
    <property type="match status" value="1"/>
</dbReference>
<feature type="region of interest" description="Disordered" evidence="14">
    <location>
        <begin position="1"/>
        <end position="75"/>
    </location>
</feature>
<dbReference type="Gene3D" id="3.40.50.300">
    <property type="entry name" value="P-loop containing nucleotide triphosphate hydrolases"/>
    <property type="match status" value="1"/>
</dbReference>
<evidence type="ECO:0000256" key="7">
    <source>
        <dbReference type="ARBA" id="ARBA00023125"/>
    </source>
</evidence>
<dbReference type="AlphaFoldDB" id="A0AAJ8JNU0"/>
<keyword evidence="6" id="KW-0067">ATP-binding</keyword>
<dbReference type="GeneID" id="91085083"/>
<dbReference type="InterPro" id="IPR000432">
    <property type="entry name" value="DNA_mismatch_repair_MutS_C"/>
</dbReference>
<dbReference type="SUPFAM" id="SSF55271">
    <property type="entry name" value="DNA repair protein MutS, domain I"/>
    <property type="match status" value="1"/>
</dbReference>
<evidence type="ECO:0000256" key="1">
    <source>
        <dbReference type="ARBA" id="ARBA00004123"/>
    </source>
</evidence>
<evidence type="ECO:0000256" key="2">
    <source>
        <dbReference type="ARBA" id="ARBA00007094"/>
    </source>
</evidence>
<dbReference type="InterPro" id="IPR007695">
    <property type="entry name" value="DNA_mismatch_repair_MutS-lik_N"/>
</dbReference>
<dbReference type="InterPro" id="IPR045076">
    <property type="entry name" value="MutS"/>
</dbReference>
<dbReference type="Proteomes" id="UP000094043">
    <property type="component" value="Chromosome 1"/>
</dbReference>
<evidence type="ECO:0000256" key="4">
    <source>
        <dbReference type="ARBA" id="ARBA00022741"/>
    </source>
</evidence>
<reference evidence="16" key="1">
    <citation type="submission" date="2016-06" db="EMBL/GenBank/DDBJ databases">
        <authorList>
            <person name="Cuomo C."/>
            <person name="Litvintseva A."/>
            <person name="Heitman J."/>
            <person name="Chen Y."/>
            <person name="Sun S."/>
            <person name="Springer D."/>
            <person name="Dromer F."/>
            <person name="Young S."/>
            <person name="Zeng Q."/>
            <person name="Chapman S."/>
            <person name="Gujja S."/>
            <person name="Saif S."/>
            <person name="Birren B."/>
        </authorList>
    </citation>
    <scope>NUCLEOTIDE SEQUENCE</scope>
    <source>
        <strain evidence="16">CBS 7841</strain>
    </source>
</reference>
<dbReference type="FunFam" id="3.40.1170.10:FF:000004">
    <property type="entry name" value="DNA mismatch repair protein"/>
    <property type="match status" value="1"/>
</dbReference>
<feature type="compositionally biased region" description="Polar residues" evidence="14">
    <location>
        <begin position="118"/>
        <end position="127"/>
    </location>
</feature>
<evidence type="ECO:0000313" key="16">
    <source>
        <dbReference type="EMBL" id="WVN85718.1"/>
    </source>
</evidence>
<feature type="compositionally biased region" description="Polar residues" evidence="14">
    <location>
        <begin position="94"/>
        <end position="109"/>
    </location>
</feature>
<dbReference type="SUPFAM" id="SSF48334">
    <property type="entry name" value="DNA repair protein MutS, domain III"/>
    <property type="match status" value="1"/>
</dbReference>
<dbReference type="Gene3D" id="3.30.420.110">
    <property type="entry name" value="MutS, connector domain"/>
    <property type="match status" value="1"/>
</dbReference>
<organism evidence="16 17">
    <name type="scientific">Cryptococcus depauperatus CBS 7841</name>
    <dbReference type="NCBI Taxonomy" id="1295531"/>
    <lineage>
        <taxon>Eukaryota</taxon>
        <taxon>Fungi</taxon>
        <taxon>Dikarya</taxon>
        <taxon>Basidiomycota</taxon>
        <taxon>Agaricomycotina</taxon>
        <taxon>Tremellomycetes</taxon>
        <taxon>Tremellales</taxon>
        <taxon>Cryptococcaceae</taxon>
        <taxon>Cryptococcus</taxon>
    </lineage>
</organism>
<dbReference type="Pfam" id="PF05190">
    <property type="entry name" value="MutS_IV"/>
    <property type="match status" value="1"/>
</dbReference>
<protein>
    <recommendedName>
        <fullName evidence="3 13">DNA mismatch repair protein MSH3</fullName>
    </recommendedName>
    <alternativeName>
        <fullName evidence="3 13">DNA mismatch repair protein MSH3</fullName>
    </alternativeName>
    <alternativeName>
        <fullName evidence="12">MutS protein homolog 3</fullName>
    </alternativeName>
</protein>
<dbReference type="SUPFAM" id="SSF52540">
    <property type="entry name" value="P-loop containing nucleoside triphosphate hydrolases"/>
    <property type="match status" value="1"/>
</dbReference>
<dbReference type="SMART" id="SM00533">
    <property type="entry name" value="MUTSd"/>
    <property type="match status" value="1"/>
</dbReference>
<feature type="region of interest" description="Disordered" evidence="14">
    <location>
        <begin position="94"/>
        <end position="136"/>
    </location>
</feature>
<keyword evidence="4" id="KW-0547">Nucleotide-binding</keyword>
<dbReference type="GO" id="GO:0006312">
    <property type="term" value="P:mitotic recombination"/>
    <property type="evidence" value="ECO:0007669"/>
    <property type="project" value="TreeGrafter"/>
</dbReference>
<keyword evidence="7" id="KW-0238">DNA-binding</keyword>
<dbReference type="InterPro" id="IPR036678">
    <property type="entry name" value="MutS_con_dom_sf"/>
</dbReference>
<evidence type="ECO:0000256" key="10">
    <source>
        <dbReference type="ARBA" id="ARBA00025373"/>
    </source>
</evidence>
<evidence type="ECO:0000256" key="6">
    <source>
        <dbReference type="ARBA" id="ARBA00022840"/>
    </source>
</evidence>
<gene>
    <name evidence="16" type="ORF">L203_100869</name>
</gene>
<dbReference type="InterPro" id="IPR007861">
    <property type="entry name" value="DNA_mismatch_repair_MutS_clamp"/>
</dbReference>
<comment type="subunit">
    <text evidence="11">Heterodimer consisting of MSH2-MSH3 (MutS beta). Forms a ternary complex with MutL alpha (MLH1-PMS1).</text>
</comment>
<feature type="compositionally biased region" description="Basic and acidic residues" evidence="14">
    <location>
        <begin position="201"/>
        <end position="213"/>
    </location>
</feature>
<proteinExistence type="inferred from homology"/>
<reference evidence="16" key="3">
    <citation type="submission" date="2024-01" db="EMBL/GenBank/DDBJ databases">
        <authorList>
            <person name="Coelho M.A."/>
            <person name="David-Palma M."/>
            <person name="Shea T."/>
            <person name="Sun S."/>
            <person name="Cuomo C.A."/>
            <person name="Heitman J."/>
        </authorList>
    </citation>
    <scope>NUCLEOTIDE SEQUENCE</scope>
    <source>
        <strain evidence="16">CBS 7841</strain>
    </source>
</reference>
<dbReference type="Pfam" id="PF01624">
    <property type="entry name" value="MutS_I"/>
    <property type="match status" value="1"/>
</dbReference>
<dbReference type="GO" id="GO:0005634">
    <property type="term" value="C:nucleus"/>
    <property type="evidence" value="ECO:0007669"/>
    <property type="project" value="UniProtKB-SubCell"/>
</dbReference>
<dbReference type="Gene3D" id="1.10.1420.10">
    <property type="match status" value="2"/>
</dbReference>
<dbReference type="Pfam" id="PF00488">
    <property type="entry name" value="MutS_V"/>
    <property type="match status" value="1"/>
</dbReference>
<dbReference type="GO" id="GO:0030983">
    <property type="term" value="F:mismatched DNA binding"/>
    <property type="evidence" value="ECO:0007669"/>
    <property type="project" value="UniProtKB-UniRule"/>
</dbReference>
<comment type="function">
    <text evidence="10">Component of the post-replicative DNA mismatch repair system (MMR). Heterodimerizes with MSH2 to form MutS beta, which binds to DNA mismatches thereby initiating DNA repair. MSH3 provides substrate-binding and substrate specificity to the complex. When bound, the MutS beta heterodimer bends the DNA helix and shields approximately 20 base pairs. Acts mainly to repair insertion-deletion loops (IDLs) from 2 to 13 nucleotides in size, but can also repair base-base and single insertion-deletion mismatches that occur during replication. After mismatch binding, forms a ternary complex with the MutL alpha heterodimer, which is thought to be responsible for directing the downstream MMR events, including strand discrimination, excision, and resynthesis. ATP binding and hydrolysis play a pivotal role in mismatch repair functions.</text>
</comment>
<reference evidence="16" key="2">
    <citation type="journal article" date="2022" name="Elife">
        <title>Obligate sexual reproduction of a homothallic fungus closely related to the Cryptococcus pathogenic species complex.</title>
        <authorList>
            <person name="Passer A.R."/>
            <person name="Clancey S.A."/>
            <person name="Shea T."/>
            <person name="David-Palma M."/>
            <person name="Averette A.F."/>
            <person name="Boekhout T."/>
            <person name="Porcel B.M."/>
            <person name="Nowrousian M."/>
            <person name="Cuomo C.A."/>
            <person name="Sun S."/>
            <person name="Heitman J."/>
            <person name="Coelho M.A."/>
        </authorList>
    </citation>
    <scope>NUCLEOTIDE SEQUENCE</scope>
    <source>
        <strain evidence="16">CBS 7841</strain>
    </source>
</reference>
<dbReference type="GO" id="GO:0006298">
    <property type="term" value="P:mismatch repair"/>
    <property type="evidence" value="ECO:0007669"/>
    <property type="project" value="InterPro"/>
</dbReference>
<evidence type="ECO:0000256" key="14">
    <source>
        <dbReference type="SAM" id="MobiDB-lite"/>
    </source>
</evidence>
<feature type="region of interest" description="Disordered" evidence="14">
    <location>
        <begin position="487"/>
        <end position="519"/>
    </location>
</feature>
<keyword evidence="8" id="KW-0234">DNA repair</keyword>
<keyword evidence="5" id="KW-0227">DNA damage</keyword>
<feature type="domain" description="DNA mismatch repair proteins mutS family" evidence="15">
    <location>
        <begin position="1004"/>
        <end position="1020"/>
    </location>
</feature>
<dbReference type="Pfam" id="PF05192">
    <property type="entry name" value="MutS_III"/>
    <property type="match status" value="1"/>
</dbReference>
<dbReference type="InterPro" id="IPR036187">
    <property type="entry name" value="DNA_mismatch_repair_MutS_sf"/>
</dbReference>
<name>A0AAJ8JNU0_9TREE</name>
<evidence type="ECO:0000313" key="17">
    <source>
        <dbReference type="Proteomes" id="UP000094043"/>
    </source>
</evidence>
<dbReference type="FunFam" id="1.10.1420.10:FF:000004">
    <property type="entry name" value="DNA mismatch repair protein Msh3"/>
    <property type="match status" value="1"/>
</dbReference>
<evidence type="ECO:0000259" key="15">
    <source>
        <dbReference type="PROSITE" id="PS00486"/>
    </source>
</evidence>
<dbReference type="InterPro" id="IPR027417">
    <property type="entry name" value="P-loop_NTPase"/>
</dbReference>
<evidence type="ECO:0000256" key="9">
    <source>
        <dbReference type="ARBA" id="ARBA00023242"/>
    </source>
</evidence>
<dbReference type="KEGG" id="cdep:91085083"/>
<dbReference type="GO" id="GO:0140664">
    <property type="term" value="F:ATP-dependent DNA damage sensor activity"/>
    <property type="evidence" value="ECO:0007669"/>
    <property type="project" value="InterPro"/>
</dbReference>
<dbReference type="Gene3D" id="3.40.1170.10">
    <property type="entry name" value="DNA repair protein MutS, domain I"/>
    <property type="match status" value="1"/>
</dbReference>
<evidence type="ECO:0000256" key="8">
    <source>
        <dbReference type="ARBA" id="ARBA00023204"/>
    </source>
</evidence>
<dbReference type="InterPro" id="IPR016151">
    <property type="entry name" value="DNA_mismatch_repair_MutS_N"/>
</dbReference>
<evidence type="ECO:0000256" key="3">
    <source>
        <dbReference type="ARBA" id="ARBA00022151"/>
    </source>
</evidence>
<dbReference type="RefSeq" id="XP_066066418.1">
    <property type="nucleotide sequence ID" value="XM_066210321.1"/>
</dbReference>
<dbReference type="EMBL" id="CP143784">
    <property type="protein sequence ID" value="WVN85718.1"/>
    <property type="molecule type" value="Genomic_DNA"/>
</dbReference>
<evidence type="ECO:0000256" key="11">
    <source>
        <dbReference type="ARBA" id="ARBA00025902"/>
    </source>
</evidence>
<feature type="compositionally biased region" description="Polar residues" evidence="14">
    <location>
        <begin position="56"/>
        <end position="73"/>
    </location>
</feature>
<evidence type="ECO:0000256" key="5">
    <source>
        <dbReference type="ARBA" id="ARBA00022763"/>
    </source>
</evidence>
<evidence type="ECO:0000256" key="13">
    <source>
        <dbReference type="ARBA" id="ARBA00073774"/>
    </source>
</evidence>
<sequence>MYEHQQSSLDVFFKRKDPPPSTASKAVSNGVIDLAASPPSKKQKTVHRGLEAKKPMTQTTSAYFSKPKSSISPLSRPVLQDLQAFRLPRLPPIQASQSGSAFDTHSFGLSASYVPDSQPENEPSQRTAEQERKHEEWQARMLAMGRMFKRRRSLALDEAAIAEAKKAAGIDTPDDEVTPFDDGAQEDEATIQKAEETRKKLQRYASKDAEKSTVKGKSKGKRKEEVGPSGMIYTPLEKQYMEIKDKNKDVLLMMEVGYKYKFHGDDAKIAAQELGIVAFPNRNFFTASIPTHRLHIHVKKLVSLGYKVGVITQTETAALKKASDNKNAPFTRKLTHLYTAATYVDDTSYNYGPIRFNDSFLPGSAPPPTNALLVVVEESAQESNFEEKVRIGLVSVIPEIGEVMWDEFEDSQVRSELETRLTHFCPAELILPKENFSKPTEKVLKHFAEGPKAKGENAVRVERIEGTLSYNAAFDYLIDFYQEKGDQPSRTAGFKSDCGSDAGDSSTQNRDKEKNDGLGLAAGTEDGEVILSLLDFPKQIVIALTIAVRHMKRFGLENAFKHKPSFVKFANRSHMLLSSNTLANLEIYRNQTDRGLYGSLMWLLDHCKTRMGKRLLREWIGRPLIDVVALRARADAIEEIMENNSYHMEKLRSLLVNMPDLVKGLTRIQYGKVTPTELASILVSLVRLASEFNPNTGDCFQSALLNRIPNTLPTILSTAQKFLNALNLKAARNNDEGNLWTDLDKYPDIQDVKDCINVCEMELDDHLQEVRKIIRRPALQYITVSGIEYLVEVPARETKTIPPQWVKVSSTKTVNRYHTPEIIKKLREREQHKEKLAGVARKAFLAFQADVAECHELVSVSKQVAVIDCLMSLAQVAAAGGYCKPKFVAEAELHIRAGRHPMVEMLREKAYVPFDIDFSETDGIAKVITGPNMAGKSSAVRAMALIVCLAQIGSFVPASSVILGVHDAIQTRMGASDDIGRGKSTFMVELSETSDILRTVTPRSLVIMDELGRGTSTHDGVAIAYATLSHIASAGCNTLFVTHYPIVAEELAREKPQQISNWHMSFEEVKLPDGSVEITFMYQLKRELAEASFGVWCARLAGLPEAVLKTAQDRSDALKAETQRRLRNALIKRTEQVFYDIADEKVKFGEIVRNAEILHKALTTQSTA</sequence>
<keyword evidence="17" id="KW-1185">Reference proteome</keyword>